<keyword evidence="2" id="KW-0812">Transmembrane</keyword>
<feature type="transmembrane region" description="Helical" evidence="2">
    <location>
        <begin position="6"/>
        <end position="23"/>
    </location>
</feature>
<protein>
    <submittedName>
        <fullName evidence="3">Uncharacterized protein</fullName>
    </submittedName>
</protein>
<keyword evidence="2" id="KW-1133">Transmembrane helix</keyword>
<reference evidence="3 4" key="1">
    <citation type="submission" date="2015-11" db="EMBL/GenBank/DDBJ databases">
        <authorList>
            <person name="Sahl J."/>
            <person name="Wagner D."/>
            <person name="Keim P."/>
        </authorList>
    </citation>
    <scope>NUCLEOTIDE SEQUENCE [LARGE SCALE GENOMIC DNA]</scope>
    <source>
        <strain evidence="3 4">AZ-4-2-10-S1-D7</strain>
    </source>
</reference>
<dbReference type="Proteomes" id="UP000070434">
    <property type="component" value="Chromosome 1"/>
</dbReference>
<organism evidence="3 4">
    <name type="scientific">Burkholderia anthina</name>
    <dbReference type="NCBI Taxonomy" id="179879"/>
    <lineage>
        <taxon>Bacteria</taxon>
        <taxon>Pseudomonadati</taxon>
        <taxon>Pseudomonadota</taxon>
        <taxon>Betaproteobacteria</taxon>
        <taxon>Burkholderiales</taxon>
        <taxon>Burkholderiaceae</taxon>
        <taxon>Burkholderia</taxon>
        <taxon>Burkholderia cepacia complex</taxon>
    </lineage>
</organism>
<evidence type="ECO:0000313" key="3">
    <source>
        <dbReference type="EMBL" id="KWZ34979.1"/>
    </source>
</evidence>
<dbReference type="RefSeq" id="WP_060965907.1">
    <property type="nucleotide sequence ID" value="NZ_CM003768.1"/>
</dbReference>
<proteinExistence type="predicted"/>
<dbReference type="AlphaFoldDB" id="A0AAW3Q092"/>
<accession>A0AAW3Q092</accession>
<feature type="region of interest" description="Disordered" evidence="1">
    <location>
        <begin position="56"/>
        <end position="84"/>
    </location>
</feature>
<keyword evidence="2" id="KW-0472">Membrane</keyword>
<sequence length="84" mass="8810">MIAELVIGFIVGIVIAVPVWIVAQHLGIGRGFHAPRGIDRRDAVPCELVPVALRGRLLPGAGGDEGDEGNEGDQCGKRDSKAAR</sequence>
<evidence type="ECO:0000313" key="4">
    <source>
        <dbReference type="Proteomes" id="UP000070434"/>
    </source>
</evidence>
<dbReference type="EMBL" id="LNJP01000001">
    <property type="protein sequence ID" value="KWZ34979.1"/>
    <property type="molecule type" value="Genomic_DNA"/>
</dbReference>
<name>A0AAW3Q092_9BURK</name>
<gene>
    <name evidence="3" type="ORF">WS64_05200</name>
</gene>
<comment type="caution">
    <text evidence="3">The sequence shown here is derived from an EMBL/GenBank/DDBJ whole genome shotgun (WGS) entry which is preliminary data.</text>
</comment>
<evidence type="ECO:0000256" key="2">
    <source>
        <dbReference type="SAM" id="Phobius"/>
    </source>
</evidence>
<evidence type="ECO:0000256" key="1">
    <source>
        <dbReference type="SAM" id="MobiDB-lite"/>
    </source>
</evidence>
<feature type="compositionally biased region" description="Basic and acidic residues" evidence="1">
    <location>
        <begin position="74"/>
        <end position="84"/>
    </location>
</feature>